<dbReference type="OrthoDB" id="660550at2759"/>
<feature type="active site" evidence="3">
    <location>
        <position position="96"/>
    </location>
</feature>
<keyword evidence="5" id="KW-0732">Signal</keyword>
<evidence type="ECO:0000256" key="2">
    <source>
        <dbReference type="ARBA" id="ARBA00022750"/>
    </source>
</evidence>
<evidence type="ECO:0000256" key="5">
    <source>
        <dbReference type="SAM" id="SignalP"/>
    </source>
</evidence>
<evidence type="ECO:0000313" key="7">
    <source>
        <dbReference type="EMBL" id="KAF9535626.1"/>
    </source>
</evidence>
<feature type="active site" evidence="3">
    <location>
        <position position="277"/>
    </location>
</feature>
<dbReference type="PANTHER" id="PTHR47966">
    <property type="entry name" value="BETA-SITE APP-CLEAVING ENZYME, ISOFORM A-RELATED"/>
    <property type="match status" value="1"/>
</dbReference>
<sequence length="405" mass="42338">MFPKTLLSTLLLALAVSANPVLVDKAPVTLGLTRRLNLTSVHNLVRHDQTRAQKLKAFGGVSTDAVINEPVDNQAVTYFADVTVGNPGTHYSLLIDTGSSNTWLGANKAYAKTSTSKATSNKVSVTYGSGSFSGTEYTDQVSLGSGLTIPSQSIGVASKSSGFDGIDGILGIGPVDLTQGTLSPATSSTIPTVTDNLYNLGIITSNAIGISYAPTTSEEVENGELSWGGVDSSKYTGSITYVPITSTSPASFYWGINQSIKYGTSTTILSNTAGIVDTGTTLILLATDAYKKYVAATGAVLDNTTGLLKISTTQYSKLQSLFFTIGGTSFELTANAQIWPRSLNADIGGTSGSIYLVVADLGSNSGEGLDFINGYTFLERFYSVYDTSNKRVGIANTPNTQATSN</sequence>
<dbReference type="SUPFAM" id="SSF50630">
    <property type="entry name" value="Acid proteases"/>
    <property type="match status" value="1"/>
</dbReference>
<keyword evidence="8" id="KW-1185">Reference proteome</keyword>
<dbReference type="PROSITE" id="PS51767">
    <property type="entry name" value="PEPTIDASE_A1"/>
    <property type="match status" value="1"/>
</dbReference>
<dbReference type="InterPro" id="IPR033121">
    <property type="entry name" value="PEPTIDASE_A1"/>
</dbReference>
<dbReference type="InterPro" id="IPR034164">
    <property type="entry name" value="Pepsin-like_dom"/>
</dbReference>
<evidence type="ECO:0000256" key="1">
    <source>
        <dbReference type="ARBA" id="ARBA00007447"/>
    </source>
</evidence>
<evidence type="ECO:0000259" key="6">
    <source>
        <dbReference type="PROSITE" id="PS51767"/>
    </source>
</evidence>
<dbReference type="PANTHER" id="PTHR47966:SF51">
    <property type="entry name" value="BETA-SITE APP-CLEAVING ENZYME, ISOFORM A-RELATED"/>
    <property type="match status" value="1"/>
</dbReference>
<accession>A0A9P6EUJ4</accession>
<gene>
    <name evidence="7" type="ORF">CPB83DRAFT_830590</name>
</gene>
<evidence type="ECO:0000313" key="8">
    <source>
        <dbReference type="Proteomes" id="UP000807306"/>
    </source>
</evidence>
<dbReference type="AlphaFoldDB" id="A0A9P6EUJ4"/>
<dbReference type="CDD" id="cd05471">
    <property type="entry name" value="pepsin_like"/>
    <property type="match status" value="1"/>
</dbReference>
<comment type="caution">
    <text evidence="7">The sequence shown here is derived from an EMBL/GenBank/DDBJ whole genome shotgun (WGS) entry which is preliminary data.</text>
</comment>
<dbReference type="InterPro" id="IPR001969">
    <property type="entry name" value="Aspartic_peptidase_AS"/>
</dbReference>
<keyword evidence="2 4" id="KW-0064">Aspartyl protease</keyword>
<feature type="domain" description="Peptidase A1" evidence="6">
    <location>
        <begin position="78"/>
        <end position="395"/>
    </location>
</feature>
<feature type="chain" id="PRO_5040196564" evidence="5">
    <location>
        <begin position="19"/>
        <end position="405"/>
    </location>
</feature>
<name>A0A9P6EUJ4_9AGAR</name>
<protein>
    <submittedName>
        <fullName evidence="7">Aspartic protease</fullName>
    </submittedName>
</protein>
<dbReference type="PRINTS" id="PR00792">
    <property type="entry name" value="PEPSIN"/>
</dbReference>
<evidence type="ECO:0000256" key="4">
    <source>
        <dbReference type="RuleBase" id="RU000454"/>
    </source>
</evidence>
<comment type="similarity">
    <text evidence="1 4">Belongs to the peptidase A1 family.</text>
</comment>
<dbReference type="Pfam" id="PF00026">
    <property type="entry name" value="Asp"/>
    <property type="match status" value="1"/>
</dbReference>
<proteinExistence type="inferred from homology"/>
<dbReference type="GO" id="GO:0004190">
    <property type="term" value="F:aspartic-type endopeptidase activity"/>
    <property type="evidence" value="ECO:0007669"/>
    <property type="project" value="UniProtKB-KW"/>
</dbReference>
<feature type="signal peptide" evidence="5">
    <location>
        <begin position="1"/>
        <end position="18"/>
    </location>
</feature>
<evidence type="ECO:0000256" key="3">
    <source>
        <dbReference type="PIRSR" id="PIRSR601461-1"/>
    </source>
</evidence>
<dbReference type="EMBL" id="MU157824">
    <property type="protein sequence ID" value="KAF9535626.1"/>
    <property type="molecule type" value="Genomic_DNA"/>
</dbReference>
<organism evidence="7 8">
    <name type="scientific">Crepidotus variabilis</name>
    <dbReference type="NCBI Taxonomy" id="179855"/>
    <lineage>
        <taxon>Eukaryota</taxon>
        <taxon>Fungi</taxon>
        <taxon>Dikarya</taxon>
        <taxon>Basidiomycota</taxon>
        <taxon>Agaricomycotina</taxon>
        <taxon>Agaricomycetes</taxon>
        <taxon>Agaricomycetidae</taxon>
        <taxon>Agaricales</taxon>
        <taxon>Agaricineae</taxon>
        <taxon>Crepidotaceae</taxon>
        <taxon>Crepidotus</taxon>
    </lineage>
</organism>
<dbReference type="PROSITE" id="PS00141">
    <property type="entry name" value="ASP_PROTEASE"/>
    <property type="match status" value="2"/>
</dbReference>
<dbReference type="InterPro" id="IPR021109">
    <property type="entry name" value="Peptidase_aspartic_dom_sf"/>
</dbReference>
<dbReference type="GO" id="GO:0006508">
    <property type="term" value="P:proteolysis"/>
    <property type="evidence" value="ECO:0007669"/>
    <property type="project" value="UniProtKB-KW"/>
</dbReference>
<dbReference type="InterPro" id="IPR001461">
    <property type="entry name" value="Aspartic_peptidase_A1"/>
</dbReference>
<dbReference type="Gene3D" id="2.40.70.10">
    <property type="entry name" value="Acid Proteases"/>
    <property type="match status" value="2"/>
</dbReference>
<dbReference type="Proteomes" id="UP000807306">
    <property type="component" value="Unassembled WGS sequence"/>
</dbReference>
<reference evidence="7" key="1">
    <citation type="submission" date="2020-11" db="EMBL/GenBank/DDBJ databases">
        <authorList>
            <consortium name="DOE Joint Genome Institute"/>
            <person name="Ahrendt S."/>
            <person name="Riley R."/>
            <person name="Andreopoulos W."/>
            <person name="Labutti K."/>
            <person name="Pangilinan J."/>
            <person name="Ruiz-Duenas F.J."/>
            <person name="Barrasa J.M."/>
            <person name="Sanchez-Garcia M."/>
            <person name="Camarero S."/>
            <person name="Miyauchi S."/>
            <person name="Serrano A."/>
            <person name="Linde D."/>
            <person name="Babiker R."/>
            <person name="Drula E."/>
            <person name="Ayuso-Fernandez I."/>
            <person name="Pacheco R."/>
            <person name="Padilla G."/>
            <person name="Ferreira P."/>
            <person name="Barriuso J."/>
            <person name="Kellner H."/>
            <person name="Castanera R."/>
            <person name="Alfaro M."/>
            <person name="Ramirez L."/>
            <person name="Pisabarro A.G."/>
            <person name="Kuo A."/>
            <person name="Tritt A."/>
            <person name="Lipzen A."/>
            <person name="He G."/>
            <person name="Yan M."/>
            <person name="Ng V."/>
            <person name="Cullen D."/>
            <person name="Martin F."/>
            <person name="Rosso M.-N."/>
            <person name="Henrissat B."/>
            <person name="Hibbett D."/>
            <person name="Martinez A.T."/>
            <person name="Grigoriev I.V."/>
        </authorList>
    </citation>
    <scope>NUCLEOTIDE SEQUENCE</scope>
    <source>
        <strain evidence="7">CBS 506.95</strain>
    </source>
</reference>
<keyword evidence="4 7" id="KW-0645">Protease</keyword>
<keyword evidence="4" id="KW-0378">Hydrolase</keyword>